<evidence type="ECO:0000313" key="1">
    <source>
        <dbReference type="EMBL" id="KAA2218546.1"/>
    </source>
</evidence>
<organism evidence="1 2">
    <name type="scientific">Maribacter flavus</name>
    <dbReference type="NCBI Taxonomy" id="1658664"/>
    <lineage>
        <taxon>Bacteria</taxon>
        <taxon>Pseudomonadati</taxon>
        <taxon>Bacteroidota</taxon>
        <taxon>Flavobacteriia</taxon>
        <taxon>Flavobacteriales</taxon>
        <taxon>Flavobacteriaceae</taxon>
        <taxon>Maribacter</taxon>
    </lineage>
</organism>
<protein>
    <submittedName>
        <fullName evidence="1">Uncharacterized protein</fullName>
    </submittedName>
</protein>
<proteinExistence type="predicted"/>
<gene>
    <name evidence="1" type="ORF">F0361_02685</name>
</gene>
<accession>A0A5B2TVL2</accession>
<reference evidence="1 2" key="1">
    <citation type="submission" date="2019-09" db="EMBL/GenBank/DDBJ databases">
        <authorList>
            <person name="Khan S.A."/>
            <person name="Jeon C.O."/>
            <person name="Chun B.H."/>
            <person name="Jeong S.E."/>
        </authorList>
    </citation>
    <scope>NUCLEOTIDE SEQUENCE [LARGE SCALE GENOMIC DNA]</scope>
    <source>
        <strain evidence="1 2">KCTC 42508</strain>
    </source>
</reference>
<dbReference type="Proteomes" id="UP000323188">
    <property type="component" value="Unassembled WGS sequence"/>
</dbReference>
<name>A0A5B2TVL2_9FLAO</name>
<dbReference type="EMBL" id="VUOE01000001">
    <property type="protein sequence ID" value="KAA2218546.1"/>
    <property type="molecule type" value="Genomic_DNA"/>
</dbReference>
<sequence>MEDNSNNPNALDGNRVKDSKQKLISYLDSLKFHPNVKEHKTIAQSFGFPSYKEIFRQDAIRRVLQATSTEPTTAATIEKLTGVKQKYVCQIKRQLEKSGELAVAYLGKCPTTGSTGVQFLTSDVELIKSLKK</sequence>
<dbReference type="AlphaFoldDB" id="A0A5B2TVL2"/>
<evidence type="ECO:0000313" key="2">
    <source>
        <dbReference type="Proteomes" id="UP000323188"/>
    </source>
</evidence>
<comment type="caution">
    <text evidence="1">The sequence shown here is derived from an EMBL/GenBank/DDBJ whole genome shotgun (WGS) entry which is preliminary data.</text>
</comment>
<dbReference type="RefSeq" id="WP_154917115.1">
    <property type="nucleotide sequence ID" value="NZ_VUOE01000001.1"/>
</dbReference>